<keyword evidence="2" id="KW-0472">Membrane</keyword>
<dbReference type="Proteomes" id="UP000001847">
    <property type="component" value="Chromosome I"/>
</dbReference>
<dbReference type="Pfam" id="PF04536">
    <property type="entry name" value="TPM_phosphatase"/>
    <property type="match status" value="1"/>
</dbReference>
<proteinExistence type="predicted"/>
<reference evidence="4 5" key="1">
    <citation type="journal article" date="2008" name="PLoS ONE">
        <title>Genome sequence of the saprophyte Leptospira biflexa provides insights into the evolution of Leptospira and the pathogenesis of leptospirosis.</title>
        <authorList>
            <person name="Picardeau M."/>
            <person name="Bulach D.M."/>
            <person name="Bouchier C."/>
            <person name="Zuerner R.L."/>
            <person name="Zidane N."/>
            <person name="Wilson P.J."/>
            <person name="Creno S."/>
            <person name="Kuczek E.S."/>
            <person name="Bommezzadri S."/>
            <person name="Davis J.C."/>
            <person name="McGrath A."/>
            <person name="Johnson M.J."/>
            <person name="Boursaux-Eude C."/>
            <person name="Seemann T."/>
            <person name="Rouy Z."/>
            <person name="Coppel R.L."/>
            <person name="Rood J.I."/>
            <person name="Lajus A."/>
            <person name="Davies J.K."/>
            <person name="Medigue C."/>
            <person name="Adler B."/>
        </authorList>
    </citation>
    <scope>NUCLEOTIDE SEQUENCE [LARGE SCALE GENOMIC DNA]</scope>
    <source>
        <strain evidence="5">Patoc 1 / ATCC 23582 / Paris</strain>
    </source>
</reference>
<dbReference type="Gene3D" id="3.10.310.50">
    <property type="match status" value="1"/>
</dbReference>
<feature type="transmembrane region" description="Helical" evidence="2">
    <location>
        <begin position="491"/>
        <end position="511"/>
    </location>
</feature>
<dbReference type="EMBL" id="CP000786">
    <property type="protein sequence ID" value="ABZ97224.1"/>
    <property type="molecule type" value="Genomic_DNA"/>
</dbReference>
<feature type="transmembrane region" description="Helical" evidence="2">
    <location>
        <begin position="467"/>
        <end position="484"/>
    </location>
</feature>
<dbReference type="OrthoDB" id="321384at2"/>
<gene>
    <name evidence="4" type="ordered locus">LEPBI_I1105</name>
</gene>
<sequence>MKLYVVCLAFLHILYCQRTKDPYPELTGPVIDPSVYLPLEVKSKLETMLLEAEKATTNQVVVFITKKLNEDTIEKEAIAVFEKWKLGQKDKDNGILFLLAPNERKVRIEVGYGLESVLTDLVAKRIIDEIVIPNIKSGNPSLAMLNGTRAILEHLHSGSPNLTNQNCPNSFSDTNGDLHPDTIPFLQREIKSLKSVDFYFCILPLDTQFGVEAATNKLYLHRQKSSSNTKSIVFVTSPNSDYLGSIVTSPEFNWSLSQNKIRTIFRNRYQERHSGDFTNFTYRAFLDMLDHIKHNQKFELEKGTGIFDPYGALETFSFTRTNETIQKLENKYKVGIQILLLDTKYDLSDEAKNFHNLNFGKSPGITLLFSLNQKKIFVFTDEYSIIQGPDGNSPKTIINHTLNEMVNSAIASDFKSADIDWMSIRSAEGIDSYLNHLQDQKSLVESRVTEATIKSGSNEYKMAEAHFIFNLIFALMFFVTWVGLASGEGILFFYGLFYIIGQIVRGKLLLIPDSPNLYQMILLFASAILSYLFVTFFRKIGWANKVSTSTQDFFTPSSSSSGSNSGSSYRSSSSSYSGGGGRSGGGGASGSW</sequence>
<feature type="compositionally biased region" description="Gly residues" evidence="1">
    <location>
        <begin position="577"/>
        <end position="592"/>
    </location>
</feature>
<dbReference type="STRING" id="456481.LEPBI_I1105"/>
<dbReference type="BioCyc" id="LBIF456481:LEPBI_RS05415-MONOMER"/>
<evidence type="ECO:0000313" key="5">
    <source>
        <dbReference type="Proteomes" id="UP000001847"/>
    </source>
</evidence>
<dbReference type="AlphaFoldDB" id="B0SN37"/>
<feature type="domain" description="TPM" evidence="3">
    <location>
        <begin position="30"/>
        <end position="152"/>
    </location>
</feature>
<dbReference type="RefSeq" id="WP_012388106.1">
    <property type="nucleotide sequence ID" value="NC_010602.1"/>
</dbReference>
<organism evidence="4 5">
    <name type="scientific">Leptospira biflexa serovar Patoc (strain Patoc 1 / ATCC 23582 / Paris)</name>
    <dbReference type="NCBI Taxonomy" id="456481"/>
    <lineage>
        <taxon>Bacteria</taxon>
        <taxon>Pseudomonadati</taxon>
        <taxon>Spirochaetota</taxon>
        <taxon>Spirochaetia</taxon>
        <taxon>Leptospirales</taxon>
        <taxon>Leptospiraceae</taxon>
        <taxon>Leptospira</taxon>
    </lineage>
</organism>
<protein>
    <recommendedName>
        <fullName evidence="3">TPM domain-containing protein</fullName>
    </recommendedName>
</protein>
<keyword evidence="2" id="KW-1133">Transmembrane helix</keyword>
<feature type="compositionally biased region" description="Low complexity" evidence="1">
    <location>
        <begin position="557"/>
        <end position="576"/>
    </location>
</feature>
<accession>B0SN37</accession>
<feature type="region of interest" description="Disordered" evidence="1">
    <location>
        <begin position="552"/>
        <end position="592"/>
    </location>
</feature>
<dbReference type="InterPro" id="IPR007621">
    <property type="entry name" value="TPM_dom"/>
</dbReference>
<evidence type="ECO:0000256" key="2">
    <source>
        <dbReference type="SAM" id="Phobius"/>
    </source>
</evidence>
<keyword evidence="2" id="KW-0812">Transmembrane</keyword>
<evidence type="ECO:0000259" key="3">
    <source>
        <dbReference type="Pfam" id="PF04536"/>
    </source>
</evidence>
<dbReference type="PANTHER" id="PTHR30373">
    <property type="entry name" value="UPF0603 PROTEIN YGCG"/>
    <property type="match status" value="1"/>
</dbReference>
<name>B0SN37_LEPBP</name>
<keyword evidence="5" id="KW-1185">Reference proteome</keyword>
<feature type="transmembrane region" description="Helical" evidence="2">
    <location>
        <begin position="517"/>
        <end position="537"/>
    </location>
</feature>
<dbReference type="KEGG" id="lbi:LEPBI_I1105"/>
<evidence type="ECO:0000256" key="1">
    <source>
        <dbReference type="SAM" id="MobiDB-lite"/>
    </source>
</evidence>
<evidence type="ECO:0000313" key="4">
    <source>
        <dbReference type="EMBL" id="ABZ97224.1"/>
    </source>
</evidence>
<dbReference type="HOGENOM" id="CLU_460647_0_0_12"/>
<dbReference type="PANTHER" id="PTHR30373:SF2">
    <property type="entry name" value="UPF0603 PROTEIN YGCG"/>
    <property type="match status" value="1"/>
</dbReference>